<evidence type="ECO:0008006" key="3">
    <source>
        <dbReference type="Google" id="ProtNLM"/>
    </source>
</evidence>
<dbReference type="Proteomes" id="UP000011761">
    <property type="component" value="Unassembled WGS sequence"/>
</dbReference>
<dbReference type="InterPro" id="IPR050563">
    <property type="entry name" value="4-hydroxybenzoyl-CoA_TE"/>
</dbReference>
<dbReference type="KEGG" id="bcom:BAUCODRAFT_40694"/>
<dbReference type="Pfam" id="PF13279">
    <property type="entry name" value="4HBT_2"/>
    <property type="match status" value="1"/>
</dbReference>
<dbReference type="CDD" id="cd00586">
    <property type="entry name" value="4HBT"/>
    <property type="match status" value="1"/>
</dbReference>
<dbReference type="HOGENOM" id="CLU_065192_0_0_1"/>
<protein>
    <recommendedName>
        <fullName evidence="3">Thioesterase domain-containing protein</fullName>
    </recommendedName>
</protein>
<proteinExistence type="predicted"/>
<name>M2NLR7_BAUPA</name>
<dbReference type="OMA" id="KFPMTWP"/>
<dbReference type="Gene3D" id="3.10.129.10">
    <property type="entry name" value="Hotdog Thioesterase"/>
    <property type="match status" value="1"/>
</dbReference>
<keyword evidence="2" id="KW-1185">Reference proteome</keyword>
<feature type="non-terminal residue" evidence="1">
    <location>
        <position position="1"/>
    </location>
</feature>
<evidence type="ECO:0000313" key="2">
    <source>
        <dbReference type="Proteomes" id="UP000011761"/>
    </source>
</evidence>
<accession>M2NLR7</accession>
<organism evidence="1 2">
    <name type="scientific">Baudoinia panamericana (strain UAMH 10762)</name>
    <name type="common">Angels' share fungus</name>
    <name type="synonym">Baudoinia compniacensis (strain UAMH 10762)</name>
    <dbReference type="NCBI Taxonomy" id="717646"/>
    <lineage>
        <taxon>Eukaryota</taxon>
        <taxon>Fungi</taxon>
        <taxon>Dikarya</taxon>
        <taxon>Ascomycota</taxon>
        <taxon>Pezizomycotina</taxon>
        <taxon>Dothideomycetes</taxon>
        <taxon>Dothideomycetidae</taxon>
        <taxon>Mycosphaerellales</taxon>
        <taxon>Teratosphaeriaceae</taxon>
        <taxon>Baudoinia</taxon>
    </lineage>
</organism>
<dbReference type="GO" id="GO:0047617">
    <property type="term" value="F:fatty acyl-CoA hydrolase activity"/>
    <property type="evidence" value="ECO:0007669"/>
    <property type="project" value="TreeGrafter"/>
</dbReference>
<dbReference type="PANTHER" id="PTHR31793">
    <property type="entry name" value="4-HYDROXYBENZOYL-COA THIOESTERASE FAMILY MEMBER"/>
    <property type="match status" value="1"/>
</dbReference>
<gene>
    <name evidence="1" type="ORF">BAUCODRAFT_40694</name>
</gene>
<dbReference type="SUPFAM" id="SSF54637">
    <property type="entry name" value="Thioesterase/thiol ester dehydrase-isomerase"/>
    <property type="match status" value="1"/>
</dbReference>
<evidence type="ECO:0000313" key="1">
    <source>
        <dbReference type="EMBL" id="EMD00101.1"/>
    </source>
</evidence>
<dbReference type="AlphaFoldDB" id="M2NLR7"/>
<reference evidence="1 2" key="1">
    <citation type="journal article" date="2012" name="PLoS Pathog.">
        <title>Diverse lifestyles and strategies of plant pathogenesis encoded in the genomes of eighteen Dothideomycetes fungi.</title>
        <authorList>
            <person name="Ohm R.A."/>
            <person name="Feau N."/>
            <person name="Henrissat B."/>
            <person name="Schoch C.L."/>
            <person name="Horwitz B.A."/>
            <person name="Barry K.W."/>
            <person name="Condon B.J."/>
            <person name="Copeland A.C."/>
            <person name="Dhillon B."/>
            <person name="Glaser F."/>
            <person name="Hesse C.N."/>
            <person name="Kosti I."/>
            <person name="LaButti K."/>
            <person name="Lindquist E.A."/>
            <person name="Lucas S."/>
            <person name="Salamov A.A."/>
            <person name="Bradshaw R.E."/>
            <person name="Ciuffetti L."/>
            <person name="Hamelin R.C."/>
            <person name="Kema G.H.J."/>
            <person name="Lawrence C."/>
            <person name="Scott J.A."/>
            <person name="Spatafora J.W."/>
            <person name="Turgeon B.G."/>
            <person name="de Wit P.J.G.M."/>
            <person name="Zhong S."/>
            <person name="Goodwin S.B."/>
            <person name="Grigoriev I.V."/>
        </authorList>
    </citation>
    <scope>NUCLEOTIDE SEQUENCE [LARGE SCALE GENOMIC DNA]</scope>
    <source>
        <strain evidence="1 2">UAMH 10762</strain>
    </source>
</reference>
<feature type="non-terminal residue" evidence="1">
    <location>
        <position position="242"/>
    </location>
</feature>
<dbReference type="RefSeq" id="XP_007672601.1">
    <property type="nucleotide sequence ID" value="XM_007674411.1"/>
</dbReference>
<dbReference type="InterPro" id="IPR029069">
    <property type="entry name" value="HotDog_dom_sf"/>
</dbReference>
<dbReference type="PANTHER" id="PTHR31793:SF39">
    <property type="entry name" value="THIOESTERASE_THIOL ESTER DEHYDRASE-ISOMERASE"/>
    <property type="match status" value="1"/>
</dbReference>
<sequence>NAPKTAHLSPRWLSDVKQRIGRCITFGLDPQQTDKAGRILKQLALDWRELVAGSEGFLTDPQRRGLFRQEVVWGEMDSMGHVNNVMYVRYAESGRVQWGRKLGMHIDPANKKAWSELMTPSGTGLILKAITTEYKFPMKYPDRVSVYHKLRSMPDDGQESFILDVLIMSDLQQRPAARCIEDIVIYDYRIGKKTPLPPWMLAVFRDTFRLQEEAKATNSQRVGTLLEEVRRLETETWDTDNA</sequence>
<dbReference type="GeneID" id="19114012"/>
<dbReference type="eggNOG" id="ENOG502S78C">
    <property type="taxonomic scope" value="Eukaryota"/>
</dbReference>
<dbReference type="EMBL" id="KB445551">
    <property type="protein sequence ID" value="EMD00101.1"/>
    <property type="molecule type" value="Genomic_DNA"/>
</dbReference>
<dbReference type="OrthoDB" id="5538558at2759"/>